<evidence type="ECO:0000313" key="8">
    <source>
        <dbReference type="Proteomes" id="UP000283530"/>
    </source>
</evidence>
<dbReference type="EMBL" id="QPKB01000003">
    <property type="protein sequence ID" value="RWR79485.1"/>
    <property type="molecule type" value="Genomic_DNA"/>
</dbReference>
<dbReference type="SUPFAM" id="SSF57903">
    <property type="entry name" value="FYVE/PHD zinc finger"/>
    <property type="match status" value="1"/>
</dbReference>
<dbReference type="Pfam" id="PF23121">
    <property type="entry name" value="SPOC_AIPP2"/>
    <property type="match status" value="1"/>
</dbReference>
<evidence type="ECO:0000256" key="2">
    <source>
        <dbReference type="ARBA" id="ARBA00022771"/>
    </source>
</evidence>
<keyword evidence="3" id="KW-0862">Zinc</keyword>
<dbReference type="Proteomes" id="UP000283530">
    <property type="component" value="Unassembled WGS sequence"/>
</dbReference>
<name>A0A443NLS2_9MAGN</name>
<keyword evidence="1" id="KW-0479">Metal-binding</keyword>
<dbReference type="PANTHER" id="PTHR33304:SF49">
    <property type="entry name" value="OS12G0161500 PROTEIN"/>
    <property type="match status" value="1"/>
</dbReference>
<evidence type="ECO:0000256" key="4">
    <source>
        <dbReference type="ARBA" id="ARBA00023015"/>
    </source>
</evidence>
<feature type="domain" description="AIPP2-like SPOC-like" evidence="6">
    <location>
        <begin position="286"/>
        <end position="410"/>
    </location>
</feature>
<evidence type="ECO:0000256" key="5">
    <source>
        <dbReference type="ARBA" id="ARBA00023163"/>
    </source>
</evidence>
<evidence type="ECO:0000256" key="1">
    <source>
        <dbReference type="ARBA" id="ARBA00022723"/>
    </source>
</evidence>
<comment type="caution">
    <text evidence="7">The sequence shown here is derived from an EMBL/GenBank/DDBJ whole genome shotgun (WGS) entry which is preliminary data.</text>
</comment>
<dbReference type="InterPro" id="IPR049914">
    <property type="entry name" value="PHD1-3/5-6"/>
</dbReference>
<dbReference type="AlphaFoldDB" id="A0A443NLS2"/>
<evidence type="ECO:0000313" key="7">
    <source>
        <dbReference type="EMBL" id="RWR79485.1"/>
    </source>
</evidence>
<evidence type="ECO:0000259" key="6">
    <source>
        <dbReference type="Pfam" id="PF23121"/>
    </source>
</evidence>
<dbReference type="InterPro" id="IPR011011">
    <property type="entry name" value="Znf_FYVE_PHD"/>
</dbReference>
<keyword evidence="5" id="KW-0804">Transcription</keyword>
<proteinExistence type="predicted"/>
<protein>
    <submittedName>
        <fullName evidence="7">PHD finger family protein</fullName>
    </submittedName>
</protein>
<dbReference type="InterPro" id="IPR056280">
    <property type="entry name" value="AIPP2-like_SPOC"/>
</dbReference>
<reference evidence="7 8" key="1">
    <citation type="journal article" date="2019" name="Nat. Plants">
        <title>Stout camphor tree genome fills gaps in understanding of flowering plant genome evolution.</title>
        <authorList>
            <person name="Chaw S.M."/>
            <person name="Liu Y.C."/>
            <person name="Wu Y.W."/>
            <person name="Wang H.Y."/>
            <person name="Lin C.I."/>
            <person name="Wu C.S."/>
            <person name="Ke H.M."/>
            <person name="Chang L.Y."/>
            <person name="Hsu C.Y."/>
            <person name="Yang H.T."/>
            <person name="Sudianto E."/>
            <person name="Hsu M.H."/>
            <person name="Wu K.P."/>
            <person name="Wang L.N."/>
            <person name="Leebens-Mack J.H."/>
            <person name="Tsai I.J."/>
        </authorList>
    </citation>
    <scope>NUCLEOTIDE SEQUENCE [LARGE SCALE GENOMIC DNA]</scope>
    <source>
        <strain evidence="8">cv. Chaw 1501</strain>
        <tissue evidence="7">Young leaves</tissue>
    </source>
</reference>
<dbReference type="GO" id="GO:0008270">
    <property type="term" value="F:zinc ion binding"/>
    <property type="evidence" value="ECO:0007669"/>
    <property type="project" value="UniProtKB-KW"/>
</dbReference>
<gene>
    <name evidence="7" type="ORF">CKAN_00805800</name>
</gene>
<dbReference type="PANTHER" id="PTHR33304">
    <property type="match status" value="1"/>
</dbReference>
<organism evidence="7 8">
    <name type="scientific">Cinnamomum micranthum f. kanehirae</name>
    <dbReference type="NCBI Taxonomy" id="337451"/>
    <lineage>
        <taxon>Eukaryota</taxon>
        <taxon>Viridiplantae</taxon>
        <taxon>Streptophyta</taxon>
        <taxon>Embryophyta</taxon>
        <taxon>Tracheophyta</taxon>
        <taxon>Spermatophyta</taxon>
        <taxon>Magnoliopsida</taxon>
        <taxon>Magnoliidae</taxon>
        <taxon>Laurales</taxon>
        <taxon>Lauraceae</taxon>
        <taxon>Cinnamomum</taxon>
    </lineage>
</organism>
<keyword evidence="4" id="KW-0805">Transcription regulation</keyword>
<dbReference type="GO" id="GO:0140566">
    <property type="term" value="F:histone reader activity"/>
    <property type="evidence" value="ECO:0007669"/>
    <property type="project" value="InterPro"/>
</dbReference>
<dbReference type="OrthoDB" id="1932206at2759"/>
<keyword evidence="2" id="KW-0863">Zinc-finger</keyword>
<sequence length="544" mass="60237">MLFLVSANNFVHDTVCRKCGVLGYFELLIYCIHCDCAAEHRYCLNEFPENDEEVIWSCEECSRKAPKMASINKLSLDRCQRTECEDGNLRCNGVTSAASPYPPKKRRKHRSRISCTEAKAKVSLVRHPSRVYVEDSCVSVGPSLQNDQDKCLSSFREKSKKDQKIERHRRRLILADADGSDEESESGKLALSSADMENTNQRVIQTEKSLCLSSLNDVPDYSAVQLACSGAPDQAPNTLQAIFAGASEQARLPVLDASHSPSNISLHGPYGDDDYVHAQPIINPLWRGCFDVNSQNYGMVAHVSNKACSKVYNGVKMFSPVLSVEMLPRADAWPKSFQTSPPTDDNIGLYFFPESERHDMVFSELLREINDGDLSLKVIFDEAELLIFSSILLPQQHSRFNGKYYLWGAFRSHPISQRPGDGKRTVGNSTIERCVPSSAGDELSRSTCDKEPEKRLLEWMGENPGSSNDSDNDELALFPLNVEDIAVKARVGGRLGLDLELGLSRPVDEDHEASLGCKPRSGGTTDASLAFDNAVIALNSRSVA</sequence>
<dbReference type="GO" id="GO:0034244">
    <property type="term" value="P:negative regulation of transcription elongation by RNA polymerase II"/>
    <property type="evidence" value="ECO:0007669"/>
    <property type="project" value="InterPro"/>
</dbReference>
<keyword evidence="8" id="KW-1185">Reference proteome</keyword>
<accession>A0A443NLS2</accession>
<dbReference type="STRING" id="337451.A0A443NLS2"/>
<evidence type="ECO:0000256" key="3">
    <source>
        <dbReference type="ARBA" id="ARBA00022833"/>
    </source>
</evidence>